<proteinExistence type="inferred from homology"/>
<feature type="domain" description="GH3 C-terminal" evidence="5">
    <location>
        <begin position="892"/>
        <end position="1014"/>
    </location>
</feature>
<feature type="domain" description="GH3 middle" evidence="4">
    <location>
        <begin position="798"/>
        <end position="877"/>
    </location>
</feature>
<dbReference type="Pfam" id="PF23571">
    <property type="entry name" value="GH3_M"/>
    <property type="match status" value="2"/>
</dbReference>
<sequence>MAGEKEIKEIYESGMKILENLTNNAHELQEQMLEEILRRNAGTEYLSRFFPSGQADKLNFKTNVPIVTYEDIKPYIDRIANGETSSILFADPIIQFIRSSGTSGGRQKLIPITAESFEKGKYHLFLVDMVTKKCFSGSDEGKSLSLYFSKPEIETPSGIVASPYLTFYSKTDIFKIKLAKFCTSPIETILCLDNKQSMFCQLLTGLLQRDEVVQLSSIFASVLARATKFLEDYWRELCCNIRTGYLSDWIIDPGCKNAMSLILTRPNPELADLIQQICEDKSWEGVIKKLWPKIKFISSICTGSMSQYISFLEYYGGGIPLVSPSYVSSEACFGINLQPLSNPFDVSYTFFPNTAYFEFLPVNKDGGGRAQETRTIDKPVDLANVKLGQYYEVVVTTLAGLYRYRVGDVLKVTGFYNKSPQFQFVERQNVVLSIDAEKTTEEDLSKAITNAKPILEPFGIMLTAYSSYSDTSSIPGRYVLFWELKMKGSNDLPKLDAKIMEECCYIKEIYENVMNILEDITSNAHKLQEQVLEEILKSNAGTEYLSRFFPNGQADKQSFKTNVPIITYEDIKPYIDRIANGETPSILLAYRITQFIQSTGTSGGQPKLIPMTAESFEKRMYEPLLADLVIRRPKASKRAWRSFAQVLLRPSYVRKTSKRDEVVRMGSSFASVLPRSIKFLDDYWKEICSNIRTGYLSDWITDAGCRNAVSLILTRPNPEMADLIQQICEDKPWEGIIKKLWPKIKYISSICTGSMSQYIPLLEFYGGGIPLVSPNYSSSEACFGINLKPLSKPFDVSYTFLPNTAYFEFLPVNKAGGGKAQETRTIDKPVDLVNVKLDQYYEVVVTTLTGLYRYRIGDVLKVTGFYNKSPQFQFVERQNVVLSIDLDKTTEEDLSKAIMKAKLVLEPLGIMITTDSSYADTSLMPGRYVIFWELKMKGRNDLPKLDAEIMEQCCCIVEESFDFTYKSLRKGGVISGLELRVVKYGTFDQLMDFYVSKGASITQYKPPSCLKSKEAVEMLNSGMVGKFFSSKTMF</sequence>
<feature type="domain" description="GH3 middle" evidence="4">
    <location>
        <begin position="348"/>
        <end position="427"/>
    </location>
</feature>
<protein>
    <recommendedName>
        <fullName evidence="8">Indole-3-acetic acid-amido synthetase GH3.17-like</fullName>
    </recommendedName>
</protein>
<evidence type="ECO:0000256" key="3">
    <source>
        <dbReference type="SAM" id="Coils"/>
    </source>
</evidence>
<dbReference type="PANTHER" id="PTHR31901:SF95">
    <property type="entry name" value="INDOLE-3-ACETIC ACID-AMIDO SYNTHETASE GH3.17-LIKE"/>
    <property type="match status" value="1"/>
</dbReference>
<dbReference type="InterPro" id="IPR004993">
    <property type="entry name" value="GH3"/>
</dbReference>
<feature type="coiled-coil region" evidence="3">
    <location>
        <begin position="11"/>
        <end position="38"/>
    </location>
</feature>
<dbReference type="Pfam" id="PF23572">
    <property type="entry name" value="GH3_C"/>
    <property type="match status" value="2"/>
</dbReference>
<evidence type="ECO:0000259" key="4">
    <source>
        <dbReference type="Pfam" id="PF23571"/>
    </source>
</evidence>
<feature type="domain" description="GH3 C-terminal" evidence="5">
    <location>
        <begin position="442"/>
        <end position="505"/>
    </location>
</feature>
<dbReference type="EMBL" id="JAIQCV010000007">
    <property type="protein sequence ID" value="KAH1083961.1"/>
    <property type="molecule type" value="Genomic_DNA"/>
</dbReference>
<evidence type="ECO:0000256" key="1">
    <source>
        <dbReference type="ARBA" id="ARBA00008068"/>
    </source>
</evidence>
<dbReference type="GO" id="GO:0005737">
    <property type="term" value="C:cytoplasm"/>
    <property type="evidence" value="ECO:0007669"/>
    <property type="project" value="TreeGrafter"/>
</dbReference>
<organism evidence="6 7">
    <name type="scientific">Gossypium stocksii</name>
    <dbReference type="NCBI Taxonomy" id="47602"/>
    <lineage>
        <taxon>Eukaryota</taxon>
        <taxon>Viridiplantae</taxon>
        <taxon>Streptophyta</taxon>
        <taxon>Embryophyta</taxon>
        <taxon>Tracheophyta</taxon>
        <taxon>Spermatophyta</taxon>
        <taxon>Magnoliopsida</taxon>
        <taxon>eudicotyledons</taxon>
        <taxon>Gunneridae</taxon>
        <taxon>Pentapetalae</taxon>
        <taxon>rosids</taxon>
        <taxon>malvids</taxon>
        <taxon>Malvales</taxon>
        <taxon>Malvaceae</taxon>
        <taxon>Malvoideae</taxon>
        <taxon>Gossypium</taxon>
    </lineage>
</organism>
<dbReference type="InterPro" id="IPR055378">
    <property type="entry name" value="GH3_C"/>
</dbReference>
<accession>A0A9D4A2C8</accession>
<dbReference type="OrthoDB" id="10004661at2759"/>
<evidence type="ECO:0008006" key="8">
    <source>
        <dbReference type="Google" id="ProtNLM"/>
    </source>
</evidence>
<keyword evidence="2" id="KW-0436">Ligase</keyword>
<reference evidence="6 7" key="1">
    <citation type="journal article" date="2021" name="Plant Biotechnol. J.">
        <title>Multi-omics assisted identification of the key and species-specific regulatory components of drought-tolerant mechanisms in Gossypium stocksii.</title>
        <authorList>
            <person name="Yu D."/>
            <person name="Ke L."/>
            <person name="Zhang D."/>
            <person name="Wu Y."/>
            <person name="Sun Y."/>
            <person name="Mei J."/>
            <person name="Sun J."/>
            <person name="Sun Y."/>
        </authorList>
    </citation>
    <scope>NUCLEOTIDE SEQUENCE [LARGE SCALE GENOMIC DNA]</scope>
    <source>
        <strain evidence="7">cv. E1</strain>
        <tissue evidence="6">Leaf</tissue>
    </source>
</reference>
<keyword evidence="7" id="KW-1185">Reference proteome</keyword>
<dbReference type="PANTHER" id="PTHR31901">
    <property type="entry name" value="GH3 DOMAIN-CONTAINING PROTEIN"/>
    <property type="match status" value="1"/>
</dbReference>
<evidence type="ECO:0000313" key="6">
    <source>
        <dbReference type="EMBL" id="KAH1083961.1"/>
    </source>
</evidence>
<name>A0A9D4A2C8_9ROSI</name>
<comment type="caution">
    <text evidence="6">The sequence shown here is derived from an EMBL/GenBank/DDBJ whole genome shotgun (WGS) entry which is preliminary data.</text>
</comment>
<keyword evidence="3" id="KW-0175">Coiled coil</keyword>
<comment type="similarity">
    <text evidence="1">Belongs to the IAA-amido conjugating enzyme family.</text>
</comment>
<evidence type="ECO:0000313" key="7">
    <source>
        <dbReference type="Proteomes" id="UP000828251"/>
    </source>
</evidence>
<dbReference type="Pfam" id="PF03321">
    <property type="entry name" value="GH3"/>
    <property type="match status" value="3"/>
</dbReference>
<dbReference type="Proteomes" id="UP000828251">
    <property type="component" value="Unassembled WGS sequence"/>
</dbReference>
<evidence type="ECO:0000256" key="2">
    <source>
        <dbReference type="ARBA" id="ARBA00022598"/>
    </source>
</evidence>
<dbReference type="GO" id="GO:0016881">
    <property type="term" value="F:acid-amino acid ligase activity"/>
    <property type="evidence" value="ECO:0007669"/>
    <property type="project" value="TreeGrafter"/>
</dbReference>
<dbReference type="AlphaFoldDB" id="A0A9D4A2C8"/>
<evidence type="ECO:0000259" key="5">
    <source>
        <dbReference type="Pfam" id="PF23572"/>
    </source>
</evidence>
<gene>
    <name evidence="6" type="ORF">J1N35_023722</name>
</gene>
<dbReference type="InterPro" id="IPR055377">
    <property type="entry name" value="GH3_M"/>
</dbReference>